<dbReference type="EMBL" id="JAINWA010000003">
    <property type="protein sequence ID" value="MCD1655051.1"/>
    <property type="molecule type" value="Genomic_DNA"/>
</dbReference>
<reference evidence="2" key="1">
    <citation type="submission" date="2021-08" db="EMBL/GenBank/DDBJ databases">
        <title>Comparative analyses of Brucepasteria parasyntrophica and Teretinema zuelzerae.</title>
        <authorList>
            <person name="Song Y."/>
            <person name="Brune A."/>
        </authorList>
    </citation>
    <scope>NUCLEOTIDE SEQUENCE</scope>
    <source>
        <strain evidence="2">DSM 1903</strain>
    </source>
</reference>
<proteinExistence type="predicted"/>
<keyword evidence="3" id="KW-1185">Reference proteome</keyword>
<protein>
    <recommendedName>
        <fullName evidence="1">Ribosomal RNA methyltransferase FtsJ domain-containing protein</fullName>
    </recommendedName>
</protein>
<dbReference type="Proteomes" id="UP001198163">
    <property type="component" value="Unassembled WGS sequence"/>
</dbReference>
<comment type="caution">
    <text evidence="2">The sequence shown here is derived from an EMBL/GenBank/DDBJ whole genome shotgun (WGS) entry which is preliminary data.</text>
</comment>
<evidence type="ECO:0000313" key="3">
    <source>
        <dbReference type="Proteomes" id="UP001198163"/>
    </source>
</evidence>
<dbReference type="SUPFAM" id="SSF53335">
    <property type="entry name" value="S-adenosyl-L-methionine-dependent methyltransferases"/>
    <property type="match status" value="1"/>
</dbReference>
<name>A0AAE3EII1_9SPIR</name>
<feature type="domain" description="Ribosomal RNA methyltransferase FtsJ" evidence="1">
    <location>
        <begin position="183"/>
        <end position="274"/>
    </location>
</feature>
<dbReference type="GO" id="GO:0008168">
    <property type="term" value="F:methyltransferase activity"/>
    <property type="evidence" value="ECO:0007669"/>
    <property type="project" value="InterPro"/>
</dbReference>
<organism evidence="2 3">
    <name type="scientific">Teretinema zuelzerae</name>
    <dbReference type="NCBI Taxonomy" id="156"/>
    <lineage>
        <taxon>Bacteria</taxon>
        <taxon>Pseudomonadati</taxon>
        <taxon>Spirochaetota</taxon>
        <taxon>Spirochaetia</taxon>
        <taxon>Spirochaetales</taxon>
        <taxon>Treponemataceae</taxon>
        <taxon>Teretinema</taxon>
    </lineage>
</organism>
<dbReference type="Pfam" id="PF01728">
    <property type="entry name" value="FtsJ"/>
    <property type="match status" value="1"/>
</dbReference>
<dbReference type="InterPro" id="IPR029063">
    <property type="entry name" value="SAM-dependent_MTases_sf"/>
</dbReference>
<sequence>MNSRFYFSTCQIGAEKALKAEVLSVHPSLRFAFSRPGFVTFKEELSDSAAESPALVLPAPVFARLWGEAVDQTRYPAALSALLARVPEGAAVHAFDRDRFVPGDEIEGYAVDEKIRSIAEVSAFLASRCKLPPSAPLAPGDRVYDLIWIDDFHVFLGRHLHSARLSPFPGNIPPLELPAHSPSRAWFKIEEALLRFNPVVQSGWQALEIGCAPGGATTALLDRGFSVIGIDPQFMAESVAARKGFRHVRKPARYAEASDLSGVNPDWIVMDMSIPPKDALGELSHVIGLLRDIHGKKLAVRRGFLTLKLNDWKYASDIPFFLKRLGQIGFENLQCVQLAHNRQEIFVYSSKFRV</sequence>
<accession>A0AAE3EII1</accession>
<dbReference type="InterPro" id="IPR002877">
    <property type="entry name" value="RNA_MeTrfase_FtsJ_dom"/>
</dbReference>
<evidence type="ECO:0000313" key="2">
    <source>
        <dbReference type="EMBL" id="MCD1655051.1"/>
    </source>
</evidence>
<dbReference type="AlphaFoldDB" id="A0AAE3EII1"/>
<dbReference type="Gene3D" id="3.40.50.150">
    <property type="entry name" value="Vaccinia Virus protein VP39"/>
    <property type="match status" value="1"/>
</dbReference>
<dbReference type="GO" id="GO:0032259">
    <property type="term" value="P:methylation"/>
    <property type="evidence" value="ECO:0007669"/>
    <property type="project" value="InterPro"/>
</dbReference>
<dbReference type="PANTHER" id="PTHR37524:SF2">
    <property type="entry name" value="RIBOSOMAL RNA METHYLTRANSFERASE FTSJ DOMAIN-CONTAINING PROTEIN"/>
    <property type="match status" value="1"/>
</dbReference>
<dbReference type="RefSeq" id="WP_230755810.1">
    <property type="nucleotide sequence ID" value="NZ_JAINWA010000003.1"/>
</dbReference>
<dbReference type="PANTHER" id="PTHR37524">
    <property type="entry name" value="RIBOSOMAL RNA LARGE SUBUNIT METHYLTRANSFERASE M"/>
    <property type="match status" value="1"/>
</dbReference>
<evidence type="ECO:0000259" key="1">
    <source>
        <dbReference type="Pfam" id="PF01728"/>
    </source>
</evidence>
<gene>
    <name evidence="2" type="ORF">K7J14_10110</name>
</gene>